<dbReference type="Proteomes" id="UP000026915">
    <property type="component" value="Chromosome 1"/>
</dbReference>
<dbReference type="AlphaFoldDB" id="A0A061DUH2"/>
<proteinExistence type="predicted"/>
<dbReference type="GO" id="GO:0008270">
    <property type="term" value="F:zinc ion binding"/>
    <property type="evidence" value="ECO:0007669"/>
    <property type="project" value="UniProtKB-KW"/>
</dbReference>
<protein>
    <submittedName>
        <fullName evidence="6">Zinc knuckle family protein, putative isoform 1</fullName>
    </submittedName>
</protein>
<dbReference type="EMBL" id="CM001879">
    <property type="protein sequence ID" value="EOX95686.1"/>
    <property type="molecule type" value="Genomic_DNA"/>
</dbReference>
<dbReference type="InterPro" id="IPR001878">
    <property type="entry name" value="Znf_CCHC"/>
</dbReference>
<feature type="domain" description="CCHC-type" evidence="4">
    <location>
        <begin position="430"/>
        <end position="445"/>
    </location>
</feature>
<dbReference type="STRING" id="3641.A0A061DUH2"/>
<gene>
    <name evidence="6" type="ORF">TCM_005132</name>
</gene>
<dbReference type="Pfam" id="PF14223">
    <property type="entry name" value="Retrotran_gag_2"/>
    <property type="match status" value="1"/>
</dbReference>
<reference evidence="6 7" key="1">
    <citation type="journal article" date="2013" name="Genome Biol.">
        <title>The genome sequence of the most widely cultivated cacao type and its use to identify candidate genes regulating pod color.</title>
        <authorList>
            <person name="Motamayor J.C."/>
            <person name="Mockaitis K."/>
            <person name="Schmutz J."/>
            <person name="Haiminen N."/>
            <person name="Iii D.L."/>
            <person name="Cornejo O."/>
            <person name="Findley S.D."/>
            <person name="Zheng P."/>
            <person name="Utro F."/>
            <person name="Royaert S."/>
            <person name="Saski C."/>
            <person name="Jenkins J."/>
            <person name="Podicheti R."/>
            <person name="Zhao M."/>
            <person name="Scheffler B.E."/>
            <person name="Stack J.C."/>
            <person name="Feltus F.A."/>
            <person name="Mustiga G.M."/>
            <person name="Amores F."/>
            <person name="Phillips W."/>
            <person name="Marelli J.P."/>
            <person name="May G.D."/>
            <person name="Shapiro H."/>
            <person name="Ma J."/>
            <person name="Bustamante C.D."/>
            <person name="Schnell R.J."/>
            <person name="Main D."/>
            <person name="Gilbert D."/>
            <person name="Parida L."/>
            <person name="Kuhn D.N."/>
        </authorList>
    </citation>
    <scope>NUCLEOTIDE SEQUENCE [LARGE SCALE GENOMIC DNA]</scope>
    <source>
        <strain evidence="7">cv. Matina 1-6</strain>
    </source>
</reference>
<dbReference type="SUPFAM" id="SSF109715">
    <property type="entry name" value="DEK C-terminal domain"/>
    <property type="match status" value="1"/>
</dbReference>
<feature type="region of interest" description="Disordered" evidence="3">
    <location>
        <begin position="593"/>
        <end position="612"/>
    </location>
</feature>
<dbReference type="FunCoup" id="A0A061DUH2">
    <property type="interactions" value="457"/>
</dbReference>
<sequence>MEKETRQKIEETVREILSKADMEEMTEFKVRVAASERLGIDLSDFNHKKFVREVIESFLLSTVEENGDVEELNSKLREEEAKIKIKKEIDGDGDRLICKLADKRNVVVHEFRGKTYVSIREFYVKDGKELPSARGVSLTSEIWSALKNSFPAIDAAVKKMQSKLSTKLDGEQNGDVSNSVTAFSHEFSPIETTRFDGKNYHCWAEQMELFLKQLQIAYVLTDPCPSLTLSPEASSEESAQAKATEKKWMNDDYLCRHSILSSLSDNLYYQFSKKTKSAKELWEELKLVYLYEEFGTKRSQVRKYIEFQIVDGRPILKQMQELNSIADSIVAAGMMIDENFHVSTIISKLPPSWKDFCVKLMREEYLPFRMLMDHIRVEEESRNRVKQAEHSKYESFYPANNLGPRIRDMKKPGVPWKRRESEMHGSPPICNYCGRKGHLSKFCRNRRCEKEVNGKQNGENSTMPSVSKLYWRADNLLIFYLVSLYLSQISASTDWFQLPNRLANLRCSRVGLESRPPLNSDRCQLRASFIQPSNHRTGSQVQYLDSGNNIEQAHFVYQSPSFGLEHILSKPKLFSFAKNVLYQTPRIVFGHSLHGKGGGRGGGGGAETKVRS</sequence>
<dbReference type="InterPro" id="IPR014876">
    <property type="entry name" value="DEK_C"/>
</dbReference>
<dbReference type="Pfam" id="PF08766">
    <property type="entry name" value="DEK_C"/>
    <property type="match status" value="1"/>
</dbReference>
<evidence type="ECO:0000259" key="4">
    <source>
        <dbReference type="PROSITE" id="PS50158"/>
    </source>
</evidence>
<organism evidence="6 7">
    <name type="scientific">Theobroma cacao</name>
    <name type="common">Cacao</name>
    <name type="synonym">Cocoa</name>
    <dbReference type="NCBI Taxonomy" id="3641"/>
    <lineage>
        <taxon>Eukaryota</taxon>
        <taxon>Viridiplantae</taxon>
        <taxon>Streptophyta</taxon>
        <taxon>Embryophyta</taxon>
        <taxon>Tracheophyta</taxon>
        <taxon>Spermatophyta</taxon>
        <taxon>Magnoliopsida</taxon>
        <taxon>eudicotyledons</taxon>
        <taxon>Gunneridae</taxon>
        <taxon>Pentapetalae</taxon>
        <taxon>rosids</taxon>
        <taxon>malvids</taxon>
        <taxon>Malvales</taxon>
        <taxon>Malvaceae</taxon>
        <taxon>Byttnerioideae</taxon>
        <taxon>Theobroma</taxon>
    </lineage>
</organism>
<evidence type="ECO:0000256" key="1">
    <source>
        <dbReference type="PROSITE-ProRule" id="PRU00047"/>
    </source>
</evidence>
<dbReference type="Gene3D" id="2.30.31.10">
    <property type="entry name" value="Transcriptional Coactivator Pc4, Chain A"/>
    <property type="match status" value="1"/>
</dbReference>
<dbReference type="PANTHER" id="PTHR47592">
    <property type="entry name" value="PBF68 PROTEIN"/>
    <property type="match status" value="1"/>
</dbReference>
<evidence type="ECO:0000313" key="7">
    <source>
        <dbReference type="Proteomes" id="UP000026915"/>
    </source>
</evidence>
<dbReference type="eggNOG" id="ENOG502QUJE">
    <property type="taxonomic scope" value="Eukaryota"/>
</dbReference>
<dbReference type="PANTHER" id="PTHR47592:SF6">
    <property type="entry name" value="PBF68 PROTEIN"/>
    <property type="match status" value="1"/>
</dbReference>
<dbReference type="OMA" id="KNYHCWA"/>
<dbReference type="InterPro" id="IPR003173">
    <property type="entry name" value="PC4_C"/>
</dbReference>
<feature type="domain" description="DEK-C" evidence="5">
    <location>
        <begin position="3"/>
        <end position="60"/>
    </location>
</feature>
<keyword evidence="7" id="KW-1185">Reference proteome</keyword>
<feature type="compositionally biased region" description="Gly residues" evidence="3">
    <location>
        <begin position="595"/>
        <end position="606"/>
    </location>
</feature>
<keyword evidence="2" id="KW-0175">Coiled coil</keyword>
<keyword evidence="1" id="KW-0863">Zinc-finger</keyword>
<dbReference type="SUPFAM" id="SSF54447">
    <property type="entry name" value="ssDNA-binding transcriptional regulator domain"/>
    <property type="match status" value="1"/>
</dbReference>
<dbReference type="PROSITE" id="PS51998">
    <property type="entry name" value="DEK_C"/>
    <property type="match status" value="1"/>
</dbReference>
<accession>A0A061DUH2</accession>
<dbReference type="Gene3D" id="1.10.10.60">
    <property type="entry name" value="Homeodomain-like"/>
    <property type="match status" value="1"/>
</dbReference>
<evidence type="ECO:0000259" key="5">
    <source>
        <dbReference type="PROSITE" id="PS51998"/>
    </source>
</evidence>
<dbReference type="GO" id="GO:0006355">
    <property type="term" value="P:regulation of DNA-templated transcription"/>
    <property type="evidence" value="ECO:0007669"/>
    <property type="project" value="InterPro"/>
</dbReference>
<evidence type="ECO:0000313" key="6">
    <source>
        <dbReference type="EMBL" id="EOX95686.1"/>
    </source>
</evidence>
<dbReference type="PROSITE" id="PS50158">
    <property type="entry name" value="ZF_CCHC"/>
    <property type="match status" value="1"/>
</dbReference>
<dbReference type="Gramene" id="EOX95686">
    <property type="protein sequence ID" value="EOX95686"/>
    <property type="gene ID" value="TCM_005132"/>
</dbReference>
<dbReference type="InterPro" id="IPR009044">
    <property type="entry name" value="ssDNA-bd_transcriptional_reg"/>
</dbReference>
<evidence type="ECO:0000256" key="3">
    <source>
        <dbReference type="SAM" id="MobiDB-lite"/>
    </source>
</evidence>
<evidence type="ECO:0000256" key="2">
    <source>
        <dbReference type="SAM" id="Coils"/>
    </source>
</evidence>
<feature type="coiled-coil region" evidence="2">
    <location>
        <begin position="62"/>
        <end position="89"/>
    </location>
</feature>
<dbReference type="GO" id="GO:0003677">
    <property type="term" value="F:DNA binding"/>
    <property type="evidence" value="ECO:0007669"/>
    <property type="project" value="InterPro"/>
</dbReference>
<dbReference type="InParanoid" id="A0A061DUH2"/>
<dbReference type="Pfam" id="PF02229">
    <property type="entry name" value="PC4"/>
    <property type="match status" value="1"/>
</dbReference>
<keyword evidence="1" id="KW-0862">Zinc</keyword>
<keyword evidence="1" id="KW-0479">Metal-binding</keyword>
<name>A0A061DUH2_THECC</name>